<dbReference type="Proteomes" id="UP001403385">
    <property type="component" value="Unassembled WGS sequence"/>
</dbReference>
<name>A0AAW9S674_9BACT</name>
<dbReference type="RefSeq" id="WP_346820005.1">
    <property type="nucleotide sequence ID" value="NZ_JBDKWZ010000002.1"/>
</dbReference>
<sequence>MCRYSTVYKPHYACFACRKAFKRRLLVDIDRDAAFDKKWEPTIAKCPDCGEMMADMGLDFKSPPKKERKAWEHLQNLYEAGITFHSCGCSGPGYIPKDREQLLAYLEKKRTEYFENLKFWNNCKSQKEVEFKKQKGWENVWKFFYDVPKEAQTGTRKKQKVDVDKALGFWTAKIRDVNRKINTLK</sequence>
<comment type="caution">
    <text evidence="1">The sequence shown here is derived from an EMBL/GenBank/DDBJ whole genome shotgun (WGS) entry which is preliminary data.</text>
</comment>
<accession>A0AAW9S674</accession>
<dbReference type="EMBL" id="JBDKWZ010000002">
    <property type="protein sequence ID" value="MEN7547220.1"/>
    <property type="molecule type" value="Genomic_DNA"/>
</dbReference>
<gene>
    <name evidence="1" type="ORF">AAG747_04830</name>
</gene>
<reference evidence="1 2" key="1">
    <citation type="submission" date="2024-04" db="EMBL/GenBank/DDBJ databases">
        <title>Novel genus in family Flammeovirgaceae.</title>
        <authorList>
            <person name="Nguyen T.H."/>
            <person name="Vuong T.Q."/>
            <person name="Le H."/>
            <person name="Kim S.-G."/>
        </authorList>
    </citation>
    <scope>NUCLEOTIDE SEQUENCE [LARGE SCALE GENOMIC DNA]</scope>
    <source>
        <strain evidence="1 2">JCM 23209</strain>
    </source>
</reference>
<protein>
    <submittedName>
        <fullName evidence="1">Uncharacterized protein</fullName>
    </submittedName>
</protein>
<dbReference type="AlphaFoldDB" id="A0AAW9S674"/>
<evidence type="ECO:0000313" key="1">
    <source>
        <dbReference type="EMBL" id="MEN7547220.1"/>
    </source>
</evidence>
<organism evidence="1 2">
    <name type="scientific">Rapidithrix thailandica</name>
    <dbReference type="NCBI Taxonomy" id="413964"/>
    <lineage>
        <taxon>Bacteria</taxon>
        <taxon>Pseudomonadati</taxon>
        <taxon>Bacteroidota</taxon>
        <taxon>Cytophagia</taxon>
        <taxon>Cytophagales</taxon>
        <taxon>Flammeovirgaceae</taxon>
        <taxon>Rapidithrix</taxon>
    </lineage>
</organism>
<keyword evidence="2" id="KW-1185">Reference proteome</keyword>
<evidence type="ECO:0000313" key="2">
    <source>
        <dbReference type="Proteomes" id="UP001403385"/>
    </source>
</evidence>
<proteinExistence type="predicted"/>